<evidence type="ECO:0000313" key="2">
    <source>
        <dbReference type="Proteomes" id="UP001152888"/>
    </source>
</evidence>
<keyword evidence="2" id="KW-1185">Reference proteome</keyword>
<proteinExistence type="predicted"/>
<protein>
    <submittedName>
        <fullName evidence="1">Uncharacterized protein</fullName>
    </submittedName>
</protein>
<dbReference type="EMBL" id="CAKOFQ010007066">
    <property type="protein sequence ID" value="CAH1989543.1"/>
    <property type="molecule type" value="Genomic_DNA"/>
</dbReference>
<dbReference type="OrthoDB" id="2131567at2759"/>
<dbReference type="AlphaFoldDB" id="A0A9P0PQ60"/>
<reference evidence="1" key="1">
    <citation type="submission" date="2022-03" db="EMBL/GenBank/DDBJ databases">
        <authorList>
            <person name="Sayadi A."/>
        </authorList>
    </citation>
    <scope>NUCLEOTIDE SEQUENCE</scope>
</reference>
<gene>
    <name evidence="1" type="ORF">ACAOBT_LOCUS19086</name>
</gene>
<comment type="caution">
    <text evidence="1">The sequence shown here is derived from an EMBL/GenBank/DDBJ whole genome shotgun (WGS) entry which is preliminary data.</text>
</comment>
<organism evidence="1 2">
    <name type="scientific">Acanthoscelides obtectus</name>
    <name type="common">Bean weevil</name>
    <name type="synonym">Bruchus obtectus</name>
    <dbReference type="NCBI Taxonomy" id="200917"/>
    <lineage>
        <taxon>Eukaryota</taxon>
        <taxon>Metazoa</taxon>
        <taxon>Ecdysozoa</taxon>
        <taxon>Arthropoda</taxon>
        <taxon>Hexapoda</taxon>
        <taxon>Insecta</taxon>
        <taxon>Pterygota</taxon>
        <taxon>Neoptera</taxon>
        <taxon>Endopterygota</taxon>
        <taxon>Coleoptera</taxon>
        <taxon>Polyphaga</taxon>
        <taxon>Cucujiformia</taxon>
        <taxon>Chrysomeloidea</taxon>
        <taxon>Chrysomelidae</taxon>
        <taxon>Bruchinae</taxon>
        <taxon>Bruchini</taxon>
        <taxon>Acanthoscelides</taxon>
    </lineage>
</organism>
<name>A0A9P0PQ60_ACAOB</name>
<dbReference type="Proteomes" id="UP001152888">
    <property type="component" value="Unassembled WGS sequence"/>
</dbReference>
<sequence>MIIPEIYDIPSLHRFLDAREDDDSATVNGIITSDGLFEGTVTTSSEEYHIEPVNRYVSPGMREPTFIP</sequence>
<evidence type="ECO:0000313" key="1">
    <source>
        <dbReference type="EMBL" id="CAH1989543.1"/>
    </source>
</evidence>
<accession>A0A9P0PQ60</accession>